<protein>
    <recommendedName>
        <fullName evidence="3">Adenosine deaminase</fullName>
    </recommendedName>
</protein>
<evidence type="ECO:0000313" key="1">
    <source>
        <dbReference type="EMBL" id="SFT72097.1"/>
    </source>
</evidence>
<organism evidence="1 2">
    <name type="scientific">Geodermatophilus amargosae</name>
    <dbReference type="NCBI Taxonomy" id="1296565"/>
    <lineage>
        <taxon>Bacteria</taxon>
        <taxon>Bacillati</taxon>
        <taxon>Actinomycetota</taxon>
        <taxon>Actinomycetes</taxon>
        <taxon>Geodermatophilales</taxon>
        <taxon>Geodermatophilaceae</taxon>
        <taxon>Geodermatophilus</taxon>
    </lineage>
</organism>
<evidence type="ECO:0000313" key="2">
    <source>
        <dbReference type="Proteomes" id="UP000199546"/>
    </source>
</evidence>
<accession>A0A1I7AB13</accession>
<dbReference type="Proteomes" id="UP000199546">
    <property type="component" value="Unassembled WGS sequence"/>
</dbReference>
<gene>
    <name evidence="1" type="ORF">SAMN05660657_02609</name>
</gene>
<sequence length="61" mass="6367">MRDLTTLPTAHLHVHLESTVRPATLADLARASVDASFAPPATRRALHAGIGAWLAVSRAAG</sequence>
<keyword evidence="2" id="KW-1185">Reference proteome</keyword>
<dbReference type="RefSeq" id="WP_093579820.1">
    <property type="nucleotide sequence ID" value="NZ_FPBA01000008.1"/>
</dbReference>
<reference evidence="2" key="1">
    <citation type="submission" date="2016-10" db="EMBL/GenBank/DDBJ databases">
        <authorList>
            <person name="Varghese N."/>
            <person name="Submissions S."/>
        </authorList>
    </citation>
    <scope>NUCLEOTIDE SEQUENCE [LARGE SCALE GENOMIC DNA]</scope>
    <source>
        <strain evidence="2">DSM 46136</strain>
    </source>
</reference>
<proteinExistence type="predicted"/>
<dbReference type="EMBL" id="FPBA01000008">
    <property type="protein sequence ID" value="SFT72097.1"/>
    <property type="molecule type" value="Genomic_DNA"/>
</dbReference>
<dbReference type="AlphaFoldDB" id="A0A1I7AB13"/>
<evidence type="ECO:0008006" key="3">
    <source>
        <dbReference type="Google" id="ProtNLM"/>
    </source>
</evidence>
<name>A0A1I7AB13_9ACTN</name>
<dbReference type="OrthoDB" id="105475at2"/>